<evidence type="ECO:0000256" key="1">
    <source>
        <dbReference type="ARBA" id="ARBA00006422"/>
    </source>
</evidence>
<sequence>MKKYILDLKVVSVEPLSDKHVLIKLTDDKALPEILPGQFVEVRVDHSPATMLRRPISINFVDREQNQLWLLVAVVGDGTRQLSKLQQGDVLNCMLPLGNGFTMPTAPGQRYLLVGGGVGVAPLLYFGKLLKDQGADPVFLLGARTATDLLELDEFAKYGRVCITTEDGSAGEQGFVTNHSILQHEHFDMISTCGPKPMMMSVARYAKKADVECEVSLENKMACGVGACLCCVEKTVKGNQCVCKDGPVINVKNLLWD</sequence>
<dbReference type="PIRSF" id="PIRSF006816">
    <property type="entry name" value="Cyc3_hyd_g"/>
    <property type="match status" value="1"/>
</dbReference>
<dbReference type="GO" id="GO:0044205">
    <property type="term" value="P:'de novo' UMP biosynthetic process"/>
    <property type="evidence" value="ECO:0007669"/>
    <property type="project" value="UniProtKB-UniRule"/>
</dbReference>
<dbReference type="InterPro" id="IPR023455">
    <property type="entry name" value="Dihydroorotate_DHASE_ETsu"/>
</dbReference>
<dbReference type="InterPro" id="IPR012165">
    <property type="entry name" value="Cyt_c3_hydrogenase_gsu"/>
</dbReference>
<dbReference type="InterPro" id="IPR019480">
    <property type="entry name" value="Dihydroorotate_DH_Fe-S-bd"/>
</dbReference>
<comment type="cofactor">
    <cofactor evidence="11">
        <name>[2Fe-2S] cluster</name>
        <dbReference type="ChEBI" id="CHEBI:190135"/>
    </cofactor>
    <text evidence="11">Binds 1 [2Fe-2S] cluster per subunit.</text>
</comment>
<dbReference type="Pfam" id="PF00175">
    <property type="entry name" value="NAD_binding_1"/>
    <property type="match status" value="1"/>
</dbReference>
<evidence type="ECO:0000256" key="4">
    <source>
        <dbReference type="ARBA" id="ARBA00022714"/>
    </source>
</evidence>
<dbReference type="GO" id="GO:0051537">
    <property type="term" value="F:2 iron, 2 sulfur cluster binding"/>
    <property type="evidence" value="ECO:0007669"/>
    <property type="project" value="UniProtKB-KW"/>
</dbReference>
<name>A0A6A7WDE8_9BACT</name>
<dbReference type="HAMAP" id="MF_01211">
    <property type="entry name" value="DHODB_Fe_S_bind"/>
    <property type="match status" value="1"/>
</dbReference>
<dbReference type="GO" id="GO:0050660">
    <property type="term" value="F:flavin adenine dinucleotide binding"/>
    <property type="evidence" value="ECO:0007669"/>
    <property type="project" value="InterPro"/>
</dbReference>
<accession>A0A6A7WDE8</accession>
<dbReference type="AlphaFoldDB" id="A0A6A7WDE8"/>
<feature type="domain" description="FAD-binding FR-type" evidence="14">
    <location>
        <begin position="3"/>
        <end position="103"/>
    </location>
</feature>
<dbReference type="CDD" id="cd06218">
    <property type="entry name" value="DHOD_e_trans"/>
    <property type="match status" value="1"/>
</dbReference>
<evidence type="ECO:0000256" key="6">
    <source>
        <dbReference type="ARBA" id="ARBA00022827"/>
    </source>
</evidence>
<feature type="binding site" evidence="11 13">
    <location>
        <position position="223"/>
    </location>
    <ligand>
        <name>[2Fe-2S] cluster</name>
        <dbReference type="ChEBI" id="CHEBI:190135"/>
    </ligand>
</feature>
<comment type="function">
    <text evidence="11">Responsible for channeling the electrons from the oxidation of dihydroorotate from the FMN redox center in the PyrD type B subunit to the ultimate electron acceptor NAD(+).</text>
</comment>
<feature type="binding site" evidence="11 13">
    <location>
        <position position="228"/>
    </location>
    <ligand>
        <name>[2Fe-2S] cluster</name>
        <dbReference type="ChEBI" id="CHEBI:190135"/>
    </ligand>
</feature>
<evidence type="ECO:0000256" key="5">
    <source>
        <dbReference type="ARBA" id="ARBA00022723"/>
    </source>
</evidence>
<dbReference type="PANTHER" id="PTHR43513">
    <property type="entry name" value="DIHYDROOROTATE DEHYDROGENASE B (NAD(+)), ELECTRON TRANSFER SUBUNIT"/>
    <property type="match status" value="1"/>
</dbReference>
<feature type="binding site" evidence="11 13">
    <location>
        <position position="243"/>
    </location>
    <ligand>
        <name>[2Fe-2S] cluster</name>
        <dbReference type="ChEBI" id="CHEBI:190135"/>
    </ligand>
</feature>
<dbReference type="InterPro" id="IPR017927">
    <property type="entry name" value="FAD-bd_FR_type"/>
</dbReference>
<comment type="cofactor">
    <cofactor evidence="11 12">
        <name>FAD</name>
        <dbReference type="ChEBI" id="CHEBI:57692"/>
    </cofactor>
    <text evidence="11 12">Binds 1 FAD per subunit.</text>
</comment>
<keyword evidence="5 11" id="KW-0479">Metal-binding</keyword>
<comment type="caution">
    <text evidence="15">The sequence shown here is derived from an EMBL/GenBank/DDBJ whole genome shotgun (WGS) entry which is preliminary data.</text>
</comment>
<dbReference type="RefSeq" id="WP_158464021.1">
    <property type="nucleotide sequence ID" value="NZ_VZAD01000077.1"/>
</dbReference>
<evidence type="ECO:0000313" key="15">
    <source>
        <dbReference type="EMBL" id="MQP12411.1"/>
    </source>
</evidence>
<dbReference type="EMBL" id="VZAD01000077">
    <property type="protein sequence ID" value="MQP12411.1"/>
    <property type="molecule type" value="Genomic_DNA"/>
</dbReference>
<evidence type="ECO:0000256" key="7">
    <source>
        <dbReference type="ARBA" id="ARBA00022975"/>
    </source>
</evidence>
<dbReference type="GO" id="GO:0016491">
    <property type="term" value="F:oxidoreductase activity"/>
    <property type="evidence" value="ECO:0007669"/>
    <property type="project" value="InterPro"/>
</dbReference>
<dbReference type="SUPFAM" id="SSF63380">
    <property type="entry name" value="Riboflavin synthase domain-like"/>
    <property type="match status" value="1"/>
</dbReference>
<feature type="binding site" evidence="11 12">
    <location>
        <begin position="78"/>
        <end position="79"/>
    </location>
    <ligand>
        <name>FAD</name>
        <dbReference type="ChEBI" id="CHEBI:57692"/>
    </ligand>
</feature>
<comment type="subunit">
    <text evidence="11">Heterotetramer of 2 PyrK and 2 PyrD type B subunits.</text>
</comment>
<keyword evidence="2 11" id="KW-0813">Transport</keyword>
<comment type="caution">
    <text evidence="11">Lacks conserved residue(s) required for the propagation of feature annotation.</text>
</comment>
<gene>
    <name evidence="11" type="primary">pyrK</name>
    <name evidence="15" type="ORF">F7D20_10700</name>
</gene>
<keyword evidence="4 11" id="KW-0001">2Fe-2S</keyword>
<reference evidence="15 16" key="1">
    <citation type="submission" date="2019-09" db="EMBL/GenBank/DDBJ databases">
        <title>Distinct polysaccharide growth profiles of human intestinal Prevotella copri isolates.</title>
        <authorList>
            <person name="Fehlner-Peach H."/>
            <person name="Magnabosco C."/>
            <person name="Raghavan V."/>
            <person name="Scher J.U."/>
            <person name="Tett A."/>
            <person name="Cox L.M."/>
            <person name="Gottsegen C."/>
            <person name="Watters A."/>
            <person name="Wiltshire- Gordon J.D."/>
            <person name="Segata N."/>
            <person name="Bonneau R."/>
            <person name="Littman D.R."/>
        </authorList>
    </citation>
    <scope>NUCLEOTIDE SEQUENCE [LARGE SCALE GENOMIC DNA]</scope>
    <source>
        <strain evidence="16">iAQ1173</strain>
    </source>
</reference>
<keyword evidence="7 11" id="KW-0665">Pyrimidine biosynthesis</keyword>
<dbReference type="OrthoDB" id="9789468at2"/>
<evidence type="ECO:0000313" key="16">
    <source>
        <dbReference type="Proteomes" id="UP000384372"/>
    </source>
</evidence>
<comment type="cofactor">
    <cofactor evidence="13">
        <name>[2Fe-2S] cluster</name>
        <dbReference type="ChEBI" id="CHEBI:190135"/>
    </cofactor>
    <text evidence="13">Binds 1 [2Fe-2S] cluster per subunit.</text>
</comment>
<evidence type="ECO:0000256" key="3">
    <source>
        <dbReference type="ARBA" id="ARBA00022630"/>
    </source>
</evidence>
<evidence type="ECO:0000256" key="13">
    <source>
        <dbReference type="PIRSR" id="PIRSR006816-2"/>
    </source>
</evidence>
<dbReference type="PROSITE" id="PS51384">
    <property type="entry name" value="FAD_FR"/>
    <property type="match status" value="1"/>
</dbReference>
<keyword evidence="8 11" id="KW-0249">Electron transport</keyword>
<dbReference type="InterPro" id="IPR050353">
    <property type="entry name" value="PyrK_electron_transfer"/>
</dbReference>
<comment type="similarity">
    <text evidence="1 11">Belongs to the PyrK family.</text>
</comment>
<keyword evidence="9 11" id="KW-0408">Iron</keyword>
<dbReference type="UniPathway" id="UPA00070">
    <property type="reaction ID" value="UER00945"/>
</dbReference>
<keyword evidence="10 11" id="KW-0411">Iron-sulfur</keyword>
<proteinExistence type="inferred from homology"/>
<keyword evidence="6 11" id="KW-0274">FAD</keyword>
<evidence type="ECO:0000256" key="8">
    <source>
        <dbReference type="ARBA" id="ARBA00022982"/>
    </source>
</evidence>
<keyword evidence="16" id="KW-1185">Reference proteome</keyword>
<feature type="binding site" evidence="11 13">
    <location>
        <position position="231"/>
    </location>
    <ligand>
        <name>[2Fe-2S] cluster</name>
        <dbReference type="ChEBI" id="CHEBI:190135"/>
    </ligand>
</feature>
<dbReference type="SUPFAM" id="SSF52343">
    <property type="entry name" value="Ferredoxin reductase-like, C-terminal NADP-linked domain"/>
    <property type="match status" value="1"/>
</dbReference>
<comment type="pathway">
    <text evidence="11">Pyrimidine metabolism; UMP biosynthesis via de novo pathway; orotate from (S)-dihydroorotate (NAD(+) route): step 1/1.</text>
</comment>
<evidence type="ECO:0000256" key="9">
    <source>
        <dbReference type="ARBA" id="ARBA00023004"/>
    </source>
</evidence>
<dbReference type="InterPro" id="IPR017938">
    <property type="entry name" value="Riboflavin_synthase-like_b-brl"/>
</dbReference>
<evidence type="ECO:0000256" key="2">
    <source>
        <dbReference type="ARBA" id="ARBA00022448"/>
    </source>
</evidence>
<keyword evidence="3 11" id="KW-0285">Flavoprotein</keyword>
<feature type="binding site" evidence="11 12">
    <location>
        <begin position="54"/>
        <end position="57"/>
    </location>
    <ligand>
        <name>FAD</name>
        <dbReference type="ChEBI" id="CHEBI:57692"/>
    </ligand>
</feature>
<dbReference type="Pfam" id="PF10418">
    <property type="entry name" value="DHODB_Fe-S_bind"/>
    <property type="match status" value="1"/>
</dbReference>
<dbReference type="InterPro" id="IPR001433">
    <property type="entry name" value="OxRdtase_FAD/NAD-bd"/>
</dbReference>
<dbReference type="PANTHER" id="PTHR43513:SF3">
    <property type="entry name" value="DIHYDROOROTATE DEHYDROGENASE B (NAD(+)), ELECTRON TRANSFER SUBUNIT-RELATED"/>
    <property type="match status" value="1"/>
</dbReference>
<dbReference type="InterPro" id="IPR039261">
    <property type="entry name" value="FNR_nucleotide-bd"/>
</dbReference>
<organism evidence="15 16">
    <name type="scientific">Segatella copri</name>
    <dbReference type="NCBI Taxonomy" id="165179"/>
    <lineage>
        <taxon>Bacteria</taxon>
        <taxon>Pseudomonadati</taxon>
        <taxon>Bacteroidota</taxon>
        <taxon>Bacteroidia</taxon>
        <taxon>Bacteroidales</taxon>
        <taxon>Prevotellaceae</taxon>
        <taxon>Segatella</taxon>
    </lineage>
</organism>
<dbReference type="Gene3D" id="2.40.30.10">
    <property type="entry name" value="Translation factors"/>
    <property type="match status" value="1"/>
</dbReference>
<evidence type="ECO:0000259" key="14">
    <source>
        <dbReference type="PROSITE" id="PS51384"/>
    </source>
</evidence>
<protein>
    <recommendedName>
        <fullName evidence="11">Dihydroorotate dehydrogenase B (NAD(+)), electron transfer subunit</fullName>
    </recommendedName>
    <alternativeName>
        <fullName evidence="11">Dihydroorotate oxidase B, electron transfer subunit</fullName>
    </alternativeName>
</protein>
<dbReference type="GO" id="GO:0046872">
    <property type="term" value="F:metal ion binding"/>
    <property type="evidence" value="ECO:0007669"/>
    <property type="project" value="UniProtKB-KW"/>
</dbReference>
<evidence type="ECO:0000256" key="11">
    <source>
        <dbReference type="HAMAP-Rule" id="MF_01211"/>
    </source>
</evidence>
<evidence type="ECO:0000256" key="10">
    <source>
        <dbReference type="ARBA" id="ARBA00023014"/>
    </source>
</evidence>
<dbReference type="Gene3D" id="2.10.240.10">
    <property type="entry name" value="Dihydroorotate dehydrogenase, electron transfer subunit"/>
    <property type="match status" value="1"/>
</dbReference>
<dbReference type="GO" id="GO:0009055">
    <property type="term" value="F:electron transfer activity"/>
    <property type="evidence" value="ECO:0007669"/>
    <property type="project" value="UniProtKB-UniRule"/>
</dbReference>
<dbReference type="InterPro" id="IPR037117">
    <property type="entry name" value="Dihydroorotate_DH_ele_sf"/>
</dbReference>
<evidence type="ECO:0000256" key="12">
    <source>
        <dbReference type="PIRSR" id="PIRSR006816-1"/>
    </source>
</evidence>
<dbReference type="Proteomes" id="UP000384372">
    <property type="component" value="Unassembled WGS sequence"/>
</dbReference>
<dbReference type="Gene3D" id="3.40.50.80">
    <property type="entry name" value="Nucleotide-binding domain of ferredoxin-NADP reductase (FNR) module"/>
    <property type="match status" value="1"/>
</dbReference>